<proteinExistence type="predicted"/>
<feature type="region of interest" description="Disordered" evidence="1">
    <location>
        <begin position="252"/>
        <end position="291"/>
    </location>
</feature>
<dbReference type="AlphaFoldDB" id="A0A1Y5RDT8"/>
<keyword evidence="3" id="KW-1185">Reference proteome</keyword>
<evidence type="ECO:0000256" key="1">
    <source>
        <dbReference type="SAM" id="MobiDB-lite"/>
    </source>
</evidence>
<organism evidence="2 3">
    <name type="scientific">Roseisalinus antarcticus</name>
    <dbReference type="NCBI Taxonomy" id="254357"/>
    <lineage>
        <taxon>Bacteria</taxon>
        <taxon>Pseudomonadati</taxon>
        <taxon>Pseudomonadota</taxon>
        <taxon>Alphaproteobacteria</taxon>
        <taxon>Rhodobacterales</taxon>
        <taxon>Roseobacteraceae</taxon>
        <taxon>Roseisalinus</taxon>
    </lineage>
</organism>
<feature type="region of interest" description="Disordered" evidence="1">
    <location>
        <begin position="1"/>
        <end position="92"/>
    </location>
</feature>
<protein>
    <submittedName>
        <fullName evidence="2">Uncharacterized protein</fullName>
    </submittedName>
</protein>
<name>A0A1Y5RDT8_9RHOB</name>
<evidence type="ECO:0000313" key="2">
    <source>
        <dbReference type="EMBL" id="SLN15079.1"/>
    </source>
</evidence>
<accession>A0A1Y5RDT8</accession>
<gene>
    <name evidence="2" type="ORF">ROA7023_00169</name>
</gene>
<dbReference type="EMBL" id="FWFZ01000001">
    <property type="protein sequence ID" value="SLN15079.1"/>
    <property type="molecule type" value="Genomic_DNA"/>
</dbReference>
<feature type="compositionally biased region" description="Basic and acidic residues" evidence="1">
    <location>
        <begin position="42"/>
        <end position="61"/>
    </location>
</feature>
<sequence length="312" mass="33471">MAGQKTLGRDHPGAAGADDLVRPGDRLGPEGHGRDSLGPADLVDHLDPREPGGHQGRRIDLSVRSGRRHDGQLRHPGHHAGHRGHHRDRRKGALAPRHIERHGFHRQEAVAGKGPGADLLQPHGLGGLLLVEAADIADAEADRVDHRIVHGVEGGVELGLGGLQRGLGQGLGLVEAAPEADQRGVALGAHGLDDRRGALEEGRQVRLRPLRQRRPRLRLHGFQPPHGHVSHRVSLVLASPLVGARKARLRVSGQVSTPSRGARPAVRGRAYHPRSSCIDLSPARPSGTGQRHMPAYIFARKPPSITRHSPLT</sequence>
<feature type="compositionally biased region" description="Basic residues" evidence="1">
    <location>
        <begin position="75"/>
        <end position="92"/>
    </location>
</feature>
<evidence type="ECO:0000313" key="3">
    <source>
        <dbReference type="Proteomes" id="UP000193900"/>
    </source>
</evidence>
<dbReference type="Proteomes" id="UP000193900">
    <property type="component" value="Unassembled WGS sequence"/>
</dbReference>
<reference evidence="2 3" key="1">
    <citation type="submission" date="2017-03" db="EMBL/GenBank/DDBJ databases">
        <authorList>
            <person name="Afonso C.L."/>
            <person name="Miller P.J."/>
            <person name="Scott M.A."/>
            <person name="Spackman E."/>
            <person name="Goraichik I."/>
            <person name="Dimitrov K.M."/>
            <person name="Suarez D.L."/>
            <person name="Swayne D.E."/>
        </authorList>
    </citation>
    <scope>NUCLEOTIDE SEQUENCE [LARGE SCALE GENOMIC DNA]</scope>
    <source>
        <strain evidence="2 3">CECT 7023</strain>
    </source>
</reference>
<feature type="compositionally biased region" description="Basic and acidic residues" evidence="1">
    <location>
        <begin position="19"/>
        <end position="35"/>
    </location>
</feature>